<name>A0ABU0YPH6_9PROT</name>
<dbReference type="PANTHER" id="PTHR30005:SF0">
    <property type="entry name" value="RETROGRADE REGULATION PROTEIN 2"/>
    <property type="match status" value="1"/>
</dbReference>
<dbReference type="RefSeq" id="WP_379957781.1">
    <property type="nucleotide sequence ID" value="NZ_JAUYVI010000005.1"/>
</dbReference>
<evidence type="ECO:0000313" key="2">
    <source>
        <dbReference type="EMBL" id="MDQ7249625.1"/>
    </source>
</evidence>
<evidence type="ECO:0000313" key="3">
    <source>
        <dbReference type="Proteomes" id="UP001230156"/>
    </source>
</evidence>
<dbReference type="InterPro" id="IPR050273">
    <property type="entry name" value="GppA/Ppx_hydrolase"/>
</dbReference>
<sequence length="367" mass="38918">MITGLSGPAEAAQPVFARAAKPGEIMAALDLGTNNCRLLVARHAGSGFHVIDAFSRIVRLGEGVSQTGRLSEAAISRTLEALKICAGKMARRGVTLSRAVATEACRRADNCADFVGRSLAETGVRLDIISTGEEAQLAFKGCLPLLDKHRPYAIVFDIGGGSTELGWLRFRPNLPPEMVAWHSVPLGVVSMTERFGAEPQPGEDAEIFYQRMVDLVADHLDPLHRAISAGRAIGAGEVQMLGTSGTVTTLAGIRLGLPRYDRGQVDGSYLDFADVERISSDIARRDVAGRAEIPCIGMERADLVLSGCAILSAICRLWPVGRLRVADRGVREGILMSLMSGPARNAALEAAIPIKSGPVTNGQVVSA</sequence>
<comment type="caution">
    <text evidence="2">The sequence shown here is derived from an EMBL/GenBank/DDBJ whole genome shotgun (WGS) entry which is preliminary data.</text>
</comment>
<dbReference type="Gene3D" id="3.30.420.150">
    <property type="entry name" value="Exopolyphosphatase. Domain 2"/>
    <property type="match status" value="1"/>
</dbReference>
<organism evidence="2 3">
    <name type="scientific">Dongia sedimenti</name>
    <dbReference type="NCBI Taxonomy" id="3064282"/>
    <lineage>
        <taxon>Bacteria</taxon>
        <taxon>Pseudomonadati</taxon>
        <taxon>Pseudomonadota</taxon>
        <taxon>Alphaproteobacteria</taxon>
        <taxon>Rhodospirillales</taxon>
        <taxon>Dongiaceae</taxon>
        <taxon>Dongia</taxon>
    </lineage>
</organism>
<dbReference type="PANTHER" id="PTHR30005">
    <property type="entry name" value="EXOPOLYPHOSPHATASE"/>
    <property type="match status" value="1"/>
</dbReference>
<reference evidence="3" key="1">
    <citation type="submission" date="2023-08" db="EMBL/GenBank/DDBJ databases">
        <title>Rhodospirillaceae gen. nov., a novel taxon isolated from the Yangtze River Yuezi River estuary sludge.</title>
        <authorList>
            <person name="Ruan L."/>
        </authorList>
    </citation>
    <scope>NUCLEOTIDE SEQUENCE [LARGE SCALE GENOMIC DNA]</scope>
    <source>
        <strain evidence="3">R-7</strain>
    </source>
</reference>
<protein>
    <submittedName>
        <fullName evidence="2">Ppx/GppA phosphatase family protein</fullName>
    </submittedName>
</protein>
<dbReference type="Gene3D" id="3.30.420.40">
    <property type="match status" value="1"/>
</dbReference>
<dbReference type="SUPFAM" id="SSF53067">
    <property type="entry name" value="Actin-like ATPase domain"/>
    <property type="match status" value="2"/>
</dbReference>
<dbReference type="EMBL" id="JAUYVI010000005">
    <property type="protein sequence ID" value="MDQ7249625.1"/>
    <property type="molecule type" value="Genomic_DNA"/>
</dbReference>
<dbReference type="Pfam" id="PF02541">
    <property type="entry name" value="Ppx-GppA"/>
    <property type="match status" value="1"/>
</dbReference>
<evidence type="ECO:0000259" key="1">
    <source>
        <dbReference type="Pfam" id="PF02541"/>
    </source>
</evidence>
<gene>
    <name evidence="2" type="ORF">Q8A70_18190</name>
</gene>
<feature type="domain" description="Ppx/GppA phosphatase N-terminal" evidence="1">
    <location>
        <begin position="40"/>
        <end position="339"/>
    </location>
</feature>
<dbReference type="Proteomes" id="UP001230156">
    <property type="component" value="Unassembled WGS sequence"/>
</dbReference>
<accession>A0ABU0YPH6</accession>
<dbReference type="InterPro" id="IPR043129">
    <property type="entry name" value="ATPase_NBD"/>
</dbReference>
<proteinExistence type="predicted"/>
<keyword evidence="3" id="KW-1185">Reference proteome</keyword>
<dbReference type="InterPro" id="IPR003695">
    <property type="entry name" value="Ppx_GppA_N"/>
</dbReference>
<dbReference type="CDD" id="cd24054">
    <property type="entry name" value="ASKHA_NBD_AaPPX-GppA_MtPPX2-like"/>
    <property type="match status" value="1"/>
</dbReference>